<dbReference type="RefSeq" id="YP_009150592.1">
    <property type="nucleotide sequence ID" value="NC_027364.1"/>
</dbReference>
<dbReference type="Proteomes" id="UP000011158">
    <property type="component" value="Segment"/>
</dbReference>
<keyword evidence="2" id="KW-1185">Reference proteome</keyword>
<organism evidence="1 2">
    <name type="scientific">Escherichia phage PBECO4</name>
    <dbReference type="NCBI Taxonomy" id="1273738"/>
    <lineage>
        <taxon>Viruses</taxon>
        <taxon>Duplodnaviria</taxon>
        <taxon>Heunggongvirae</taxon>
        <taxon>Uroviricota</taxon>
        <taxon>Caudoviricetes</taxon>
        <taxon>Asteriusvirus</taxon>
        <taxon>Asteriusvirus PBECO4</taxon>
    </lineage>
</organism>
<proteinExistence type="predicted"/>
<reference evidence="1 2" key="1">
    <citation type="journal article" date="2013" name="Arch. Virol.">
        <title>Genomic analysis of bacteriophage PBECO4 infecting Escherichia coli O157:H7.</title>
        <authorList>
            <person name="Kim M.S."/>
            <person name="Hong S.S."/>
            <person name="Park K."/>
            <person name="Myung H."/>
        </authorList>
    </citation>
    <scope>NUCLEOTIDE SEQUENCE [LARGE SCALE GENOMIC DNA]</scope>
</reference>
<protein>
    <submittedName>
        <fullName evidence="1">Uncharacterized protein</fullName>
    </submittedName>
</protein>
<name>L7TLH0_9CAUD</name>
<evidence type="ECO:0000313" key="1">
    <source>
        <dbReference type="EMBL" id="AGC34958.1"/>
    </source>
</evidence>
<evidence type="ECO:0000313" key="2">
    <source>
        <dbReference type="Proteomes" id="UP000011158"/>
    </source>
</evidence>
<sequence>MSTILTVSQSVALTDLLNALSRCTEVGLFDVVDVAPDVINHFCDAMEECKEDDSRMMAVAFEEVQPGEIKGLPVLKK</sequence>
<dbReference type="EMBL" id="KC295538">
    <property type="protein sequence ID" value="AGC34958.1"/>
    <property type="molecule type" value="Genomic_DNA"/>
</dbReference>
<accession>L7TLH0</accession>
<dbReference type="KEGG" id="vg:24643011"/>
<dbReference type="GeneID" id="24643011"/>